<dbReference type="GO" id="GO:0005634">
    <property type="term" value="C:nucleus"/>
    <property type="evidence" value="ECO:0007669"/>
    <property type="project" value="UniProtKB-SubCell"/>
</dbReference>
<organism evidence="9">
    <name type="scientific">Daucus carota subsp. sativus</name>
    <name type="common">Carrot</name>
    <dbReference type="NCBI Taxonomy" id="79200"/>
    <lineage>
        <taxon>Eukaryota</taxon>
        <taxon>Viridiplantae</taxon>
        <taxon>Streptophyta</taxon>
        <taxon>Embryophyta</taxon>
        <taxon>Tracheophyta</taxon>
        <taxon>Spermatophyta</taxon>
        <taxon>Magnoliopsida</taxon>
        <taxon>eudicotyledons</taxon>
        <taxon>Gunneridae</taxon>
        <taxon>Pentapetalae</taxon>
        <taxon>asterids</taxon>
        <taxon>campanulids</taxon>
        <taxon>Apiales</taxon>
        <taxon>Apiaceae</taxon>
        <taxon>Apioideae</taxon>
        <taxon>Scandiceae</taxon>
        <taxon>Daucinae</taxon>
        <taxon>Daucus</taxon>
        <taxon>Daucus sect. Daucus</taxon>
    </lineage>
</organism>
<dbReference type="Pfam" id="PF12498">
    <property type="entry name" value="bZIP_C"/>
    <property type="match status" value="1"/>
</dbReference>
<comment type="subcellular location">
    <subcellularLocation>
        <location evidence="1">Nucleus</location>
    </subcellularLocation>
</comment>
<comment type="caution">
    <text evidence="9">The sequence shown here is derived from an EMBL/GenBank/DDBJ whole genome shotgun (WGS) entry which is preliminary data.</text>
</comment>
<evidence type="ECO:0000256" key="1">
    <source>
        <dbReference type="ARBA" id="ARBA00004123"/>
    </source>
</evidence>
<evidence type="ECO:0000256" key="7">
    <source>
        <dbReference type="SAM" id="MobiDB-lite"/>
    </source>
</evidence>
<feature type="compositionally biased region" description="Low complexity" evidence="7">
    <location>
        <begin position="21"/>
        <end position="34"/>
    </location>
</feature>
<dbReference type="EMBL" id="LNRQ01000003">
    <property type="protein sequence ID" value="KZN02553.1"/>
    <property type="molecule type" value="Genomic_DNA"/>
</dbReference>
<proteinExistence type="inferred from homology"/>
<evidence type="ECO:0000313" key="9">
    <source>
        <dbReference type="EMBL" id="KZN02553.1"/>
    </source>
</evidence>
<dbReference type="InterPro" id="IPR020983">
    <property type="entry name" value="Basic_leucine-zipper_C"/>
</dbReference>
<evidence type="ECO:0000256" key="4">
    <source>
        <dbReference type="ARBA" id="ARBA00023125"/>
    </source>
</evidence>
<accession>A0A162AKS6</accession>
<dbReference type="Gramene" id="KZN02553">
    <property type="protein sequence ID" value="KZN02553"/>
    <property type="gene ID" value="DCAR_011307"/>
</dbReference>
<dbReference type="PANTHER" id="PTHR46408:SF10">
    <property type="entry name" value="BASIC LEUCINE ZIPPER 63"/>
    <property type="match status" value="1"/>
</dbReference>
<dbReference type="AlphaFoldDB" id="A0A162AKS6"/>
<evidence type="ECO:0000256" key="3">
    <source>
        <dbReference type="ARBA" id="ARBA00023015"/>
    </source>
</evidence>
<keyword evidence="4" id="KW-0238">DNA-binding</keyword>
<reference evidence="9" key="1">
    <citation type="journal article" date="2016" name="Nat. Genet.">
        <title>A high-quality carrot genome assembly provides new insights into carotenoid accumulation and asterid genome evolution.</title>
        <authorList>
            <person name="Iorizzo M."/>
            <person name="Ellison S."/>
            <person name="Senalik D."/>
            <person name="Zeng P."/>
            <person name="Satapoomin P."/>
            <person name="Huang J."/>
            <person name="Bowman M."/>
            <person name="Iovene M."/>
            <person name="Sanseverino W."/>
            <person name="Cavagnaro P."/>
            <person name="Yildiz M."/>
            <person name="Macko-Podgorni A."/>
            <person name="Moranska E."/>
            <person name="Grzebelus E."/>
            <person name="Grzebelus D."/>
            <person name="Ashrafi H."/>
            <person name="Zheng Z."/>
            <person name="Cheng S."/>
            <person name="Spooner D."/>
            <person name="Van Deynze A."/>
            <person name="Simon P."/>
        </authorList>
    </citation>
    <scope>NUCLEOTIDE SEQUENCE [LARGE SCALE GENOMIC DNA]</scope>
    <source>
        <tissue evidence="9">Leaf</tissue>
    </source>
</reference>
<evidence type="ECO:0000259" key="8">
    <source>
        <dbReference type="Pfam" id="PF12498"/>
    </source>
</evidence>
<comment type="similarity">
    <text evidence="2">Belongs to the bZIP family.</text>
</comment>
<keyword evidence="5" id="KW-0804">Transcription</keyword>
<sequence>MGAVNITNFTVLDNPSPFPNPSASKSPTSVSSPSKMEASFKLQDSAALLQNGSQVYNTISISGSYKGSLLKHLTDISQRYNDAAVDNRVLKANIETITAKVKMAEETVAIPAPMSHLHAQDQRAQNGLLLVPPVNNSQKHSASGIVEGNKIERTSSMQRVASLEHLQKGIRGVVSSSETLASGKQ</sequence>
<evidence type="ECO:0000256" key="2">
    <source>
        <dbReference type="ARBA" id="ARBA00007163"/>
    </source>
</evidence>
<gene>
    <name evidence="9" type="ORF">DCAR_011307</name>
</gene>
<dbReference type="GO" id="GO:0003677">
    <property type="term" value="F:DNA binding"/>
    <property type="evidence" value="ECO:0007669"/>
    <property type="project" value="UniProtKB-KW"/>
</dbReference>
<name>A0A162AKS6_DAUCS</name>
<evidence type="ECO:0000256" key="6">
    <source>
        <dbReference type="ARBA" id="ARBA00023242"/>
    </source>
</evidence>
<evidence type="ECO:0000256" key="5">
    <source>
        <dbReference type="ARBA" id="ARBA00023163"/>
    </source>
</evidence>
<feature type="domain" description="Basic leucine-zipper C-terminal" evidence="8">
    <location>
        <begin position="113"/>
        <end position="173"/>
    </location>
</feature>
<keyword evidence="3" id="KW-0805">Transcription regulation</keyword>
<feature type="region of interest" description="Disordered" evidence="7">
    <location>
        <begin position="14"/>
        <end position="37"/>
    </location>
</feature>
<dbReference type="STRING" id="79200.A0A162AKS6"/>
<keyword evidence="6" id="KW-0539">Nucleus</keyword>
<protein>
    <recommendedName>
        <fullName evidence="8">Basic leucine-zipper C-terminal domain-containing protein</fullName>
    </recommendedName>
</protein>
<dbReference type="PANTHER" id="PTHR46408">
    <property type="entry name" value="BASIC LEUCINE ZIPPER 63"/>
    <property type="match status" value="1"/>
</dbReference>